<evidence type="ECO:0000259" key="2">
    <source>
        <dbReference type="Pfam" id="PF01397"/>
    </source>
</evidence>
<dbReference type="GO" id="GO:0000287">
    <property type="term" value="F:magnesium ion binding"/>
    <property type="evidence" value="ECO:0007669"/>
    <property type="project" value="InterPro"/>
</dbReference>
<proteinExistence type="predicted"/>
<accession>A0AAD8JVT9</accession>
<dbReference type="Gene3D" id="1.50.10.130">
    <property type="entry name" value="Terpene synthase, N-terminal domain"/>
    <property type="match status" value="1"/>
</dbReference>
<organism evidence="4 5">
    <name type="scientific">Tagetes erecta</name>
    <name type="common">African marigold</name>
    <dbReference type="NCBI Taxonomy" id="13708"/>
    <lineage>
        <taxon>Eukaryota</taxon>
        <taxon>Viridiplantae</taxon>
        <taxon>Streptophyta</taxon>
        <taxon>Embryophyta</taxon>
        <taxon>Tracheophyta</taxon>
        <taxon>Spermatophyta</taxon>
        <taxon>Magnoliopsida</taxon>
        <taxon>eudicotyledons</taxon>
        <taxon>Gunneridae</taxon>
        <taxon>Pentapetalae</taxon>
        <taxon>asterids</taxon>
        <taxon>campanulids</taxon>
        <taxon>Asterales</taxon>
        <taxon>Asteraceae</taxon>
        <taxon>Asteroideae</taxon>
        <taxon>Heliantheae alliance</taxon>
        <taxon>Tageteae</taxon>
        <taxon>Tagetes</taxon>
    </lineage>
</organism>
<dbReference type="GO" id="GO:0046246">
    <property type="term" value="P:terpene biosynthetic process"/>
    <property type="evidence" value="ECO:0007669"/>
    <property type="project" value="UniProtKB-ARBA"/>
</dbReference>
<dbReference type="InterPro" id="IPR044814">
    <property type="entry name" value="Terpene_cyclase_plant_C1"/>
</dbReference>
<dbReference type="AlphaFoldDB" id="A0AAD8JVT9"/>
<evidence type="ECO:0000256" key="1">
    <source>
        <dbReference type="ARBA" id="ARBA00022723"/>
    </source>
</evidence>
<feature type="domain" description="Terpene synthase metal-binding" evidence="3">
    <location>
        <begin position="289"/>
        <end position="372"/>
    </location>
</feature>
<name>A0AAD8JVT9_TARER</name>
<feature type="domain" description="Terpene synthase metal-binding" evidence="3">
    <location>
        <begin position="199"/>
        <end position="269"/>
    </location>
</feature>
<dbReference type="InterPro" id="IPR008930">
    <property type="entry name" value="Terpenoid_cyclase/PrenylTrfase"/>
</dbReference>
<dbReference type="InterPro" id="IPR036965">
    <property type="entry name" value="Terpene_synth_N_sf"/>
</dbReference>
<dbReference type="GO" id="GO:0016102">
    <property type="term" value="P:diterpenoid biosynthetic process"/>
    <property type="evidence" value="ECO:0007669"/>
    <property type="project" value="InterPro"/>
</dbReference>
<dbReference type="CDD" id="cd00684">
    <property type="entry name" value="Terpene_cyclase_plant_C1"/>
    <property type="match status" value="1"/>
</dbReference>
<gene>
    <name evidence="4" type="ORF">QVD17_37327</name>
</gene>
<dbReference type="SUPFAM" id="SSF48239">
    <property type="entry name" value="Terpenoid cyclases/Protein prenyltransferases"/>
    <property type="match status" value="1"/>
</dbReference>
<reference evidence="4" key="1">
    <citation type="journal article" date="2023" name="bioRxiv">
        <title>Improved chromosome-level genome assembly for marigold (Tagetes erecta).</title>
        <authorList>
            <person name="Jiang F."/>
            <person name="Yuan L."/>
            <person name="Wang S."/>
            <person name="Wang H."/>
            <person name="Xu D."/>
            <person name="Wang A."/>
            <person name="Fan W."/>
        </authorList>
    </citation>
    <scope>NUCLEOTIDE SEQUENCE</scope>
    <source>
        <strain evidence="4">WSJ</strain>
        <tissue evidence="4">Leaf</tissue>
    </source>
</reference>
<dbReference type="PANTHER" id="PTHR31225:SF235">
    <property type="entry name" value="TERPENOID CYCLASES_PROTEIN PRENYLTRANSFERASE ALPHA-ALPHA TOROID-RELATED"/>
    <property type="match status" value="1"/>
</dbReference>
<sequence length="429" mass="50033">MNDPSQHTKLLKLIDTIQQLGIAYYFEDEIEQALQHIYDAYGDKWTRANTSLWFRLMRQQGFFVSSDIFNQYKDKEGGFKKLFKNDVHWLIELYEASYMSVPGEDILDEALCFTRTCLRDIASDPVSQKSSVAYEIQEALKQPLNKSLPRLHAVRYIPFYERQPYHNKPLLKLAKLGFNRLQSLHKKELSQICKWWKGFDVANNLPYARNSPVECYFWALAVYFEPQYSTSRVFLARIFFLQTILDDTYDAYGTYEELQKFSEAIERDEGNLVKGGKSIPSQLYQRGTLIAGFAAMGNVITKESFEWALNNPPLVTTCCRLCRTVDDIATHKAEKDRKHVASSIECYMNQYGVSEKQTYELFNKRVEDVWKEVNKEFITCKDVTLPITMRVINFTRSLEVFYKNKDHFTNVGEELIKHINSLLVDVVIA</sequence>
<dbReference type="InterPro" id="IPR008949">
    <property type="entry name" value="Isoprenoid_synthase_dom_sf"/>
</dbReference>
<feature type="domain" description="Terpene synthase N-terminal" evidence="2">
    <location>
        <begin position="4"/>
        <end position="140"/>
    </location>
</feature>
<dbReference type="PANTHER" id="PTHR31225">
    <property type="entry name" value="OS04G0344100 PROTEIN-RELATED"/>
    <property type="match status" value="1"/>
</dbReference>
<dbReference type="FunFam" id="1.50.10.130:FF:000001">
    <property type="entry name" value="Isoprene synthase, chloroplastic"/>
    <property type="match status" value="1"/>
</dbReference>
<dbReference type="GO" id="GO:0010333">
    <property type="term" value="F:terpene synthase activity"/>
    <property type="evidence" value="ECO:0007669"/>
    <property type="project" value="InterPro"/>
</dbReference>
<evidence type="ECO:0008006" key="6">
    <source>
        <dbReference type="Google" id="ProtNLM"/>
    </source>
</evidence>
<keyword evidence="5" id="KW-1185">Reference proteome</keyword>
<comment type="caution">
    <text evidence="4">The sequence shown here is derived from an EMBL/GenBank/DDBJ whole genome shotgun (WGS) entry which is preliminary data.</text>
</comment>
<dbReference type="Pfam" id="PF03936">
    <property type="entry name" value="Terpene_synth_C"/>
    <property type="match status" value="2"/>
</dbReference>
<evidence type="ECO:0000259" key="3">
    <source>
        <dbReference type="Pfam" id="PF03936"/>
    </source>
</evidence>
<dbReference type="InterPro" id="IPR001906">
    <property type="entry name" value="Terpene_synth_N"/>
</dbReference>
<dbReference type="Proteomes" id="UP001229421">
    <property type="component" value="Unassembled WGS sequence"/>
</dbReference>
<protein>
    <recommendedName>
        <fullName evidence="6">Sesquiterpene synthase</fullName>
    </recommendedName>
</protein>
<dbReference type="Gene3D" id="1.10.600.10">
    <property type="entry name" value="Farnesyl Diphosphate Synthase"/>
    <property type="match status" value="2"/>
</dbReference>
<dbReference type="InterPro" id="IPR050148">
    <property type="entry name" value="Terpene_synthase-like"/>
</dbReference>
<evidence type="ECO:0000313" key="4">
    <source>
        <dbReference type="EMBL" id="KAK1410788.1"/>
    </source>
</evidence>
<dbReference type="InterPro" id="IPR005630">
    <property type="entry name" value="Terpene_synthase_metal-bd"/>
</dbReference>
<dbReference type="EMBL" id="JAUHHV010000010">
    <property type="protein sequence ID" value="KAK1410788.1"/>
    <property type="molecule type" value="Genomic_DNA"/>
</dbReference>
<keyword evidence="1" id="KW-0479">Metal-binding</keyword>
<evidence type="ECO:0000313" key="5">
    <source>
        <dbReference type="Proteomes" id="UP001229421"/>
    </source>
</evidence>
<dbReference type="Pfam" id="PF01397">
    <property type="entry name" value="Terpene_synth"/>
    <property type="match status" value="1"/>
</dbReference>
<dbReference type="SUPFAM" id="SSF48576">
    <property type="entry name" value="Terpenoid synthases"/>
    <property type="match status" value="1"/>
</dbReference>